<dbReference type="AlphaFoldDB" id="A0A2P5YTV7"/>
<comment type="subcellular location">
    <subcellularLocation>
        <location evidence="1">Membrane</location>
        <topology evidence="1">Single-pass membrane protein</topology>
    </subcellularLocation>
</comment>
<evidence type="ECO:0000256" key="1">
    <source>
        <dbReference type="ARBA" id="ARBA00004167"/>
    </source>
</evidence>
<sequence>MRVNWISLSTNKHHHIIVKLAVVVLLLGLAFRLFVAHYKGFASELESPVSEKVQVRAPYVEPPVLVGISENEDHIHLDVITEKCDLFKGDWIPNPSGPSYTNESCPWIENHQNCMKNGRPDFGYLYWKWKPHDCQLPRFNAERFLELMRSKTWALIGDSISRNHAQSLLCMLSTAQVSNNFNIVFFPGLNSLLYLKKILLSKLIAGLVTNINNFNARSDVKLMRLEICDFTESRESVCTAFSKGCM</sequence>
<evidence type="ECO:0000256" key="7">
    <source>
        <dbReference type="SAM" id="Phobius"/>
    </source>
</evidence>
<dbReference type="Pfam" id="PF13839">
    <property type="entry name" value="PC-Esterase"/>
    <property type="match status" value="1"/>
</dbReference>
<dbReference type="Proteomes" id="UP000239757">
    <property type="component" value="Unassembled WGS sequence"/>
</dbReference>
<dbReference type="PANTHER" id="PTHR32285">
    <property type="entry name" value="PROTEIN TRICHOME BIREFRINGENCE-LIKE 9-RELATED"/>
    <property type="match status" value="1"/>
</dbReference>
<keyword evidence="3 7" id="KW-0812">Transmembrane</keyword>
<feature type="transmembrane region" description="Helical" evidence="7">
    <location>
        <begin position="16"/>
        <end position="35"/>
    </location>
</feature>
<comment type="similarity">
    <text evidence="2">Belongs to the PC-esterase family. TBL subfamily.</text>
</comment>
<dbReference type="InterPro" id="IPR029962">
    <property type="entry name" value="TBL"/>
</dbReference>
<evidence type="ECO:0000313" key="10">
    <source>
        <dbReference type="EMBL" id="PPS18999.1"/>
    </source>
</evidence>
<evidence type="ECO:0000256" key="6">
    <source>
        <dbReference type="ARBA" id="ARBA00023136"/>
    </source>
</evidence>
<dbReference type="EMBL" id="KZ662796">
    <property type="protein sequence ID" value="PPS18999.1"/>
    <property type="molecule type" value="Genomic_DNA"/>
</dbReference>
<dbReference type="OrthoDB" id="1739608at2759"/>
<reference evidence="10 11" key="1">
    <citation type="submission" date="2015-01" db="EMBL/GenBank/DDBJ databases">
        <title>Genome of allotetraploid Gossypium barbadense reveals genomic plasticity and fiber elongation in cotton evolution.</title>
        <authorList>
            <person name="Chen X."/>
            <person name="Liu X."/>
            <person name="Zhao B."/>
            <person name="Zheng H."/>
            <person name="Hu Y."/>
            <person name="Lu G."/>
            <person name="Yang C."/>
            <person name="Chen J."/>
            <person name="Shan C."/>
            <person name="Zhang L."/>
            <person name="Zhou Y."/>
            <person name="Wang L."/>
            <person name="Guo W."/>
            <person name="Bai Y."/>
            <person name="Ruan J."/>
            <person name="Shangguan X."/>
            <person name="Mao Y."/>
            <person name="Jiang J."/>
            <person name="Zhu Y."/>
            <person name="Lei J."/>
            <person name="Kang H."/>
            <person name="Chen S."/>
            <person name="He X."/>
            <person name="Wang R."/>
            <person name="Wang Y."/>
            <person name="Chen J."/>
            <person name="Wang L."/>
            <person name="Yu S."/>
            <person name="Wang B."/>
            <person name="Wei J."/>
            <person name="Song S."/>
            <person name="Lu X."/>
            <person name="Gao Z."/>
            <person name="Gu W."/>
            <person name="Deng X."/>
            <person name="Ma D."/>
            <person name="Wang S."/>
            <person name="Liang W."/>
            <person name="Fang L."/>
            <person name="Cai C."/>
            <person name="Zhu X."/>
            <person name="Zhou B."/>
            <person name="Zhang Y."/>
            <person name="Chen Z."/>
            <person name="Xu S."/>
            <person name="Zhu R."/>
            <person name="Wang S."/>
            <person name="Zhang T."/>
            <person name="Zhao G."/>
        </authorList>
    </citation>
    <scope>NUCLEOTIDE SEQUENCE [LARGE SCALE GENOMIC DNA]</scope>
    <source>
        <strain evidence="11">cv. Xinhai21</strain>
        <tissue evidence="10">Leaf</tissue>
    </source>
</reference>
<dbReference type="PANTHER" id="PTHR32285:SF219">
    <property type="entry name" value="PROTEIN TRICHOME BIREFRINGENCE-LIKE 24"/>
    <property type="match status" value="1"/>
</dbReference>
<accession>A0A2P5YTV7</accession>
<keyword evidence="4" id="KW-0735">Signal-anchor</keyword>
<keyword evidence="5 7" id="KW-1133">Transmembrane helix</keyword>
<evidence type="ECO:0000256" key="4">
    <source>
        <dbReference type="ARBA" id="ARBA00022968"/>
    </source>
</evidence>
<feature type="domain" description="Trichome birefringence-like N-terminal" evidence="9">
    <location>
        <begin position="82"/>
        <end position="135"/>
    </location>
</feature>
<gene>
    <name evidence="10" type="ORF">GOBAR_AA01575</name>
</gene>
<dbReference type="Pfam" id="PF14416">
    <property type="entry name" value="PMR5N"/>
    <property type="match status" value="1"/>
</dbReference>
<name>A0A2P5YTV7_GOSBA</name>
<organism evidence="10 11">
    <name type="scientific">Gossypium barbadense</name>
    <name type="common">Sea Island cotton</name>
    <name type="synonym">Hibiscus barbadensis</name>
    <dbReference type="NCBI Taxonomy" id="3634"/>
    <lineage>
        <taxon>Eukaryota</taxon>
        <taxon>Viridiplantae</taxon>
        <taxon>Streptophyta</taxon>
        <taxon>Embryophyta</taxon>
        <taxon>Tracheophyta</taxon>
        <taxon>Spermatophyta</taxon>
        <taxon>Magnoliopsida</taxon>
        <taxon>eudicotyledons</taxon>
        <taxon>Gunneridae</taxon>
        <taxon>Pentapetalae</taxon>
        <taxon>rosids</taxon>
        <taxon>malvids</taxon>
        <taxon>Malvales</taxon>
        <taxon>Malvaceae</taxon>
        <taxon>Malvoideae</taxon>
        <taxon>Gossypium</taxon>
    </lineage>
</organism>
<dbReference type="InterPro" id="IPR025846">
    <property type="entry name" value="TBL_N"/>
</dbReference>
<evidence type="ECO:0000259" key="9">
    <source>
        <dbReference type="Pfam" id="PF14416"/>
    </source>
</evidence>
<keyword evidence="6 7" id="KW-0472">Membrane</keyword>
<evidence type="ECO:0000256" key="3">
    <source>
        <dbReference type="ARBA" id="ARBA00022692"/>
    </source>
</evidence>
<protein>
    <submittedName>
        <fullName evidence="10">Uncharacterized protein</fullName>
    </submittedName>
</protein>
<evidence type="ECO:0000256" key="2">
    <source>
        <dbReference type="ARBA" id="ARBA00007727"/>
    </source>
</evidence>
<evidence type="ECO:0000256" key="5">
    <source>
        <dbReference type="ARBA" id="ARBA00022989"/>
    </source>
</evidence>
<feature type="domain" description="Trichome birefringence-like C-terminal" evidence="8">
    <location>
        <begin position="136"/>
        <end position="175"/>
    </location>
</feature>
<evidence type="ECO:0000259" key="8">
    <source>
        <dbReference type="Pfam" id="PF13839"/>
    </source>
</evidence>
<proteinExistence type="inferred from homology"/>
<dbReference type="InterPro" id="IPR026057">
    <property type="entry name" value="TBL_C"/>
</dbReference>
<evidence type="ECO:0000313" key="11">
    <source>
        <dbReference type="Proteomes" id="UP000239757"/>
    </source>
</evidence>
<dbReference type="GO" id="GO:0005794">
    <property type="term" value="C:Golgi apparatus"/>
    <property type="evidence" value="ECO:0007669"/>
    <property type="project" value="TreeGrafter"/>
</dbReference>
<dbReference type="GO" id="GO:0016020">
    <property type="term" value="C:membrane"/>
    <property type="evidence" value="ECO:0007669"/>
    <property type="project" value="UniProtKB-SubCell"/>
</dbReference>
<dbReference type="GO" id="GO:0016413">
    <property type="term" value="F:O-acetyltransferase activity"/>
    <property type="evidence" value="ECO:0007669"/>
    <property type="project" value="InterPro"/>
</dbReference>